<dbReference type="Proteomes" id="UP000637267">
    <property type="component" value="Unassembled WGS sequence"/>
</dbReference>
<dbReference type="InterPro" id="IPR004919">
    <property type="entry name" value="GmrSD_N"/>
</dbReference>
<organism evidence="3 4">
    <name type="scientific">Silvimonas iriomotensis</name>
    <dbReference type="NCBI Taxonomy" id="449662"/>
    <lineage>
        <taxon>Bacteria</taxon>
        <taxon>Pseudomonadati</taxon>
        <taxon>Pseudomonadota</taxon>
        <taxon>Betaproteobacteria</taxon>
        <taxon>Neisseriales</taxon>
        <taxon>Chitinibacteraceae</taxon>
        <taxon>Silvimonas</taxon>
    </lineage>
</organism>
<reference evidence="4" key="1">
    <citation type="journal article" date="2019" name="Int. J. Syst. Evol. Microbiol.">
        <title>The Global Catalogue of Microorganisms (GCM) 10K type strain sequencing project: providing services to taxonomists for standard genome sequencing and annotation.</title>
        <authorList>
            <consortium name="The Broad Institute Genomics Platform"/>
            <consortium name="The Broad Institute Genome Sequencing Center for Infectious Disease"/>
            <person name="Wu L."/>
            <person name="Ma J."/>
        </authorList>
    </citation>
    <scope>NUCLEOTIDE SEQUENCE [LARGE SCALE GENOMIC DNA]</scope>
    <source>
        <strain evidence="4">CGMCC 1.8859</strain>
    </source>
</reference>
<sequence length="598" mass="68022">MSHSSFLNPTTVISGSPLALKDLLQQPHCVPPYQRDFVWKKATVEELWVDLIDHYKRFAANDQIKTPSGYFLGAMVVVKEPESNGPYELTDGQQRMTALTCMMSVLLDLVNQHLSGEEREGYAHQIKSLIGSFNGGWTTNLSFSDETVTEFFAQSCLLKSTKDEKNVFWSGVETKKTLDGNKKTSPLVKIKEAIECSYEQAEKFLSSSSDPARKVLRLKSFISLTLETVIVLRITALSHANAYAIFESLNSRGLDLSHGDLIKNELLKKAEARRDDVLANWNELKETLEFDDDLRLTDFLHYSYLSRHGKVKAAELFKKVKERLEDSPKAMQYSAELLEDAGALRAMLRSHPMEWTDKTRYMLSDISNVLGVKLSYPYLIAVYRNFSDNIHLIERHVQLAMNFSFRFMKVIDGDVSILANTMQKASELASQENSLQKISNLFSEHASDALFKESFEKISLTSSKIGYFSIYWIETYLLNGSVPLKHGVDQHLEHIMPKSPSQKDWPIAKHNKDGESVLFKDRLWKVGNLLALPAGINASIKNKAIEHKIKKYQDCDLNLPKSISNYISDSDTEWTFEHIETRQKDLAEIAIHAWSLNT</sequence>
<name>A0ABQ2PDZ7_9NEIS</name>
<dbReference type="PANTHER" id="PTHR35149">
    <property type="entry name" value="SLL5132 PROTEIN"/>
    <property type="match status" value="1"/>
</dbReference>
<comment type="caution">
    <text evidence="3">The sequence shown here is derived from an EMBL/GenBank/DDBJ whole genome shotgun (WGS) entry which is preliminary data.</text>
</comment>
<dbReference type="RefSeq" id="WP_188706545.1">
    <property type="nucleotide sequence ID" value="NZ_BMLX01000007.1"/>
</dbReference>
<protein>
    <recommendedName>
        <fullName evidence="5">DUF262 domain-containing protein</fullName>
    </recommendedName>
</protein>
<evidence type="ECO:0008006" key="5">
    <source>
        <dbReference type="Google" id="ProtNLM"/>
    </source>
</evidence>
<evidence type="ECO:0000313" key="4">
    <source>
        <dbReference type="Proteomes" id="UP000637267"/>
    </source>
</evidence>
<feature type="domain" description="GmrSD restriction endonucleases C-terminal" evidence="2">
    <location>
        <begin position="467"/>
        <end position="588"/>
    </location>
</feature>
<keyword evidence="4" id="KW-1185">Reference proteome</keyword>
<gene>
    <name evidence="3" type="ORF">GCM10010970_37870</name>
</gene>
<dbReference type="EMBL" id="BMLX01000007">
    <property type="protein sequence ID" value="GGP23787.1"/>
    <property type="molecule type" value="Genomic_DNA"/>
</dbReference>
<dbReference type="PANTHER" id="PTHR35149:SF1">
    <property type="entry name" value="DUF5655 DOMAIN-CONTAINING PROTEIN"/>
    <property type="match status" value="1"/>
</dbReference>
<dbReference type="InterPro" id="IPR011089">
    <property type="entry name" value="GmrSD_C"/>
</dbReference>
<evidence type="ECO:0000259" key="1">
    <source>
        <dbReference type="Pfam" id="PF03235"/>
    </source>
</evidence>
<accession>A0ABQ2PDZ7</accession>
<proteinExistence type="predicted"/>
<evidence type="ECO:0000313" key="3">
    <source>
        <dbReference type="EMBL" id="GGP23787.1"/>
    </source>
</evidence>
<feature type="domain" description="GmrSD restriction endonucleases N-terminal" evidence="1">
    <location>
        <begin position="20"/>
        <end position="267"/>
    </location>
</feature>
<dbReference type="Pfam" id="PF03235">
    <property type="entry name" value="GmrSD_N"/>
    <property type="match status" value="1"/>
</dbReference>
<evidence type="ECO:0000259" key="2">
    <source>
        <dbReference type="Pfam" id="PF07510"/>
    </source>
</evidence>
<dbReference type="Pfam" id="PF07510">
    <property type="entry name" value="GmrSD_C"/>
    <property type="match status" value="1"/>
</dbReference>